<gene>
    <name evidence="1" type="ORF">ACJEBI_05050</name>
</gene>
<sequence length="342" mass="38547">MILHYKCPSCGSDMSFDAESGELSCQSCGRHENIENYPEDLVSARFTTDEANEYHCENCGAVLITEAETAATSCSFCGAGVVIAERLSGLLAPRKVIPFTISKEEAVKAFQKWCRKGLLTPKGFMTADRIKSITGMYVPFWLFDLNSKVQVNATCTKVRTYEQGDYIYTETKYFDAFRDINLDYVKIPVDASEKMNDELMDKLEPYPYDQLKEFKTPYLAGYIAEKYNYTDEELLPRAKDKVSGYIESYISSTLTGYHSVNVKNKQINTRSVKSNYVLLPVWMVSYDYNNAERTFAMNGQTGKIVGKPPISTGKVAMWFSGITAGTFFVLKCVSYLMGGGFW</sequence>
<dbReference type="PANTHER" id="PTHR37826">
    <property type="entry name" value="FLOTILLIN BAND_7_5 DOMAIN PROTEIN"/>
    <property type="match status" value="1"/>
</dbReference>
<comment type="caution">
    <text evidence="1">The sequence shown here is derived from an EMBL/GenBank/DDBJ whole genome shotgun (WGS) entry which is preliminary data.</text>
</comment>
<name>A0ABW8RC46_9BACI</name>
<proteinExistence type="predicted"/>
<evidence type="ECO:0000313" key="2">
    <source>
        <dbReference type="Proteomes" id="UP001623041"/>
    </source>
</evidence>
<accession>A0ABW8RC46</accession>
<dbReference type="Proteomes" id="UP001623041">
    <property type="component" value="Unassembled WGS sequence"/>
</dbReference>
<dbReference type="PANTHER" id="PTHR37826:SF3">
    <property type="entry name" value="J DOMAIN-CONTAINING PROTEIN"/>
    <property type="match status" value="1"/>
</dbReference>
<dbReference type="EMBL" id="JBJHQH010000003">
    <property type="protein sequence ID" value="MFK9090848.1"/>
    <property type="molecule type" value="Genomic_DNA"/>
</dbReference>
<protein>
    <submittedName>
        <fullName evidence="1">TFIIB-type zinc ribbon-containing protein</fullName>
    </submittedName>
</protein>
<reference evidence="1 2" key="1">
    <citation type="submission" date="2024-11" db="EMBL/GenBank/DDBJ databases">
        <authorList>
            <person name="Lucas J.A."/>
        </authorList>
    </citation>
    <scope>NUCLEOTIDE SEQUENCE [LARGE SCALE GENOMIC DNA]</scope>
    <source>
        <strain evidence="1 2">Z 5.4</strain>
    </source>
</reference>
<dbReference type="Gene3D" id="2.20.28.30">
    <property type="entry name" value="RNA polymerase ii, chain L"/>
    <property type="match status" value="2"/>
</dbReference>
<organism evidence="1 2">
    <name type="scientific">Bacillus salipaludis</name>
    <dbReference type="NCBI Taxonomy" id="2547811"/>
    <lineage>
        <taxon>Bacteria</taxon>
        <taxon>Bacillati</taxon>
        <taxon>Bacillota</taxon>
        <taxon>Bacilli</taxon>
        <taxon>Bacillales</taxon>
        <taxon>Bacillaceae</taxon>
        <taxon>Bacillus</taxon>
    </lineage>
</organism>
<dbReference type="RefSeq" id="WP_406579538.1">
    <property type="nucleotide sequence ID" value="NZ_JBJHQH010000003.1"/>
</dbReference>
<keyword evidence="2" id="KW-1185">Reference proteome</keyword>
<evidence type="ECO:0000313" key="1">
    <source>
        <dbReference type="EMBL" id="MFK9090848.1"/>
    </source>
</evidence>